<dbReference type="PANTHER" id="PTHR48449">
    <property type="entry name" value="DUF1985 DOMAIN-CONTAINING PROTEIN"/>
    <property type="match status" value="1"/>
</dbReference>
<dbReference type="AlphaFoldDB" id="A0ABD1WL98"/>
<feature type="domain" description="DUF1985" evidence="1">
    <location>
        <begin position="113"/>
        <end position="179"/>
    </location>
</feature>
<dbReference type="Pfam" id="PF09331">
    <property type="entry name" value="DUF1985"/>
    <property type="match status" value="1"/>
</dbReference>
<reference evidence="3" key="1">
    <citation type="submission" date="2024-07" db="EMBL/GenBank/DDBJ databases">
        <title>Two chromosome-level genome assemblies of Korean endemic species Abeliophyllum distichum and Forsythia ovata (Oleaceae).</title>
        <authorList>
            <person name="Jang H."/>
        </authorList>
    </citation>
    <scope>NUCLEOTIDE SEQUENCE [LARGE SCALE GENOMIC DNA]</scope>
</reference>
<accession>A0ABD1WL98</accession>
<evidence type="ECO:0000259" key="1">
    <source>
        <dbReference type="Pfam" id="PF09331"/>
    </source>
</evidence>
<dbReference type="Proteomes" id="UP001604277">
    <property type="component" value="Unassembled WGS sequence"/>
</dbReference>
<keyword evidence="3" id="KW-1185">Reference proteome</keyword>
<evidence type="ECO:0000313" key="2">
    <source>
        <dbReference type="EMBL" id="KAL2550466.1"/>
    </source>
</evidence>
<name>A0ABD1WL98_9LAMI</name>
<dbReference type="PANTHER" id="PTHR48449:SF1">
    <property type="entry name" value="DUF1985 DOMAIN-CONTAINING PROTEIN"/>
    <property type="match status" value="1"/>
</dbReference>
<comment type="caution">
    <text evidence="2">The sequence shown here is derived from an EMBL/GenBank/DDBJ whole genome shotgun (WGS) entry which is preliminary data.</text>
</comment>
<sequence length="234" mass="27558">MEYFIDVEERVRGKISNRCKLEIINEMYYTLDSNHQKKFTNSSFSHLLSVGEIKISLQIDHQCIIRAVRTLKENEVWCKFGNKIARFGLEFVLVTGLKAGELELKDDNLGVVRKQLLNAFRRCGDQPDKFKTGLLLILAYVLLSTEENTNLNLWWFNLVDNFEQFNNYAWGKRSYEYTIGIFNQIKGETIKKYERNEQYPYNFHGFPLAIMITIWTFEAIPTLGKQFTHRLESD</sequence>
<dbReference type="EMBL" id="JBFOLJ010000003">
    <property type="protein sequence ID" value="KAL2550466.1"/>
    <property type="molecule type" value="Genomic_DNA"/>
</dbReference>
<proteinExistence type="predicted"/>
<dbReference type="InterPro" id="IPR015410">
    <property type="entry name" value="DUF1985"/>
</dbReference>
<gene>
    <name evidence="2" type="ORF">Fot_11996</name>
</gene>
<evidence type="ECO:0000313" key="3">
    <source>
        <dbReference type="Proteomes" id="UP001604277"/>
    </source>
</evidence>
<protein>
    <recommendedName>
        <fullName evidence="1">DUF1985 domain-containing protein</fullName>
    </recommendedName>
</protein>
<organism evidence="2 3">
    <name type="scientific">Forsythia ovata</name>
    <dbReference type="NCBI Taxonomy" id="205694"/>
    <lineage>
        <taxon>Eukaryota</taxon>
        <taxon>Viridiplantae</taxon>
        <taxon>Streptophyta</taxon>
        <taxon>Embryophyta</taxon>
        <taxon>Tracheophyta</taxon>
        <taxon>Spermatophyta</taxon>
        <taxon>Magnoliopsida</taxon>
        <taxon>eudicotyledons</taxon>
        <taxon>Gunneridae</taxon>
        <taxon>Pentapetalae</taxon>
        <taxon>asterids</taxon>
        <taxon>lamiids</taxon>
        <taxon>Lamiales</taxon>
        <taxon>Oleaceae</taxon>
        <taxon>Forsythieae</taxon>
        <taxon>Forsythia</taxon>
    </lineage>
</organism>